<dbReference type="Proteomes" id="UP000051131">
    <property type="component" value="Unassembled WGS sequence"/>
</dbReference>
<dbReference type="InterPro" id="IPR035093">
    <property type="entry name" value="RelE/ParE_toxin_dom_sf"/>
</dbReference>
<dbReference type="EMBL" id="AYZE01000014">
    <property type="protein sequence ID" value="KRM90927.1"/>
    <property type="molecule type" value="Genomic_DNA"/>
</dbReference>
<organism evidence="1 2">
    <name type="scientific">Liquorilactobacillus cacaonum DSM 21116</name>
    <dbReference type="NCBI Taxonomy" id="1423729"/>
    <lineage>
        <taxon>Bacteria</taxon>
        <taxon>Bacillati</taxon>
        <taxon>Bacillota</taxon>
        <taxon>Bacilli</taxon>
        <taxon>Lactobacillales</taxon>
        <taxon>Lactobacillaceae</taxon>
        <taxon>Liquorilactobacillus</taxon>
    </lineage>
</organism>
<dbReference type="RefSeq" id="WP_057829352.1">
    <property type="nucleotide sequence ID" value="NZ_AYZE01000014.1"/>
</dbReference>
<sequence>MIRSFADKETKKIYNQEFSKKLPQSIQKVALRKLIMLDNATNINDLRVPPANHLEQLAGDREGQYSIKINAQYRLCFSVENHSDFTNVEIIDYHH</sequence>
<evidence type="ECO:0000313" key="1">
    <source>
        <dbReference type="EMBL" id="KRM90927.1"/>
    </source>
</evidence>
<comment type="caution">
    <text evidence="1">The sequence shown here is derived from an EMBL/GenBank/DDBJ whole genome shotgun (WGS) entry which is preliminary data.</text>
</comment>
<accession>A0A0R2CGY8</accession>
<dbReference type="PANTHER" id="PTHR40266:SF2">
    <property type="entry name" value="TOXIN HIGB-1"/>
    <property type="match status" value="1"/>
</dbReference>
<dbReference type="PATRIC" id="fig|1423729.3.peg.933"/>
<evidence type="ECO:0000313" key="2">
    <source>
        <dbReference type="Proteomes" id="UP000051131"/>
    </source>
</evidence>
<name>A0A0R2CGY8_9LACO</name>
<dbReference type="AlphaFoldDB" id="A0A0R2CGY8"/>
<keyword evidence="2" id="KW-1185">Reference proteome</keyword>
<dbReference type="Pfam" id="PF05015">
    <property type="entry name" value="HigB-like_toxin"/>
    <property type="match status" value="1"/>
</dbReference>
<dbReference type="OrthoDB" id="9801102at2"/>
<protein>
    <submittedName>
        <fullName evidence="1">Plasmid maintenance system killer protein</fullName>
    </submittedName>
</protein>
<dbReference type="InterPro" id="IPR007711">
    <property type="entry name" value="HigB-1"/>
</dbReference>
<dbReference type="Gene3D" id="3.30.2310.20">
    <property type="entry name" value="RelE-like"/>
    <property type="match status" value="1"/>
</dbReference>
<dbReference type="PANTHER" id="PTHR40266">
    <property type="entry name" value="TOXIN HIGB-1"/>
    <property type="match status" value="1"/>
</dbReference>
<reference evidence="1 2" key="1">
    <citation type="journal article" date="2015" name="Genome Announc.">
        <title>Expanding the biotechnology potential of lactobacilli through comparative genomics of 213 strains and associated genera.</title>
        <authorList>
            <person name="Sun Z."/>
            <person name="Harris H.M."/>
            <person name="McCann A."/>
            <person name="Guo C."/>
            <person name="Argimon S."/>
            <person name="Zhang W."/>
            <person name="Yang X."/>
            <person name="Jeffery I.B."/>
            <person name="Cooney J.C."/>
            <person name="Kagawa T.F."/>
            <person name="Liu W."/>
            <person name="Song Y."/>
            <person name="Salvetti E."/>
            <person name="Wrobel A."/>
            <person name="Rasinkangas P."/>
            <person name="Parkhill J."/>
            <person name="Rea M.C."/>
            <person name="O'Sullivan O."/>
            <person name="Ritari J."/>
            <person name="Douillard F.P."/>
            <person name="Paul Ross R."/>
            <person name="Yang R."/>
            <person name="Briner A.E."/>
            <person name="Felis G.E."/>
            <person name="de Vos W.M."/>
            <person name="Barrangou R."/>
            <person name="Klaenhammer T.R."/>
            <person name="Caufield P.W."/>
            <person name="Cui Y."/>
            <person name="Zhang H."/>
            <person name="O'Toole P.W."/>
        </authorList>
    </citation>
    <scope>NUCLEOTIDE SEQUENCE [LARGE SCALE GENOMIC DNA]</scope>
    <source>
        <strain evidence="1 2">DSM 21116</strain>
    </source>
</reference>
<dbReference type="SUPFAM" id="SSF143011">
    <property type="entry name" value="RelE-like"/>
    <property type="match status" value="1"/>
</dbReference>
<gene>
    <name evidence="1" type="ORF">FC80_GL000922</name>
</gene>
<proteinExistence type="predicted"/>